<evidence type="ECO:0000259" key="8">
    <source>
        <dbReference type="Pfam" id="PF18052"/>
    </source>
</evidence>
<dbReference type="Proteomes" id="UP000019116">
    <property type="component" value="Chromosome 5B"/>
</dbReference>
<keyword evidence="3" id="KW-0677">Repeat</keyword>
<comment type="similarity">
    <text evidence="1">Belongs to the disease resistance NB-LRR family.</text>
</comment>
<dbReference type="Gramene" id="TraesCLE_scaffold_020135_01G000200.1">
    <property type="protein sequence ID" value="TraesCLE_scaffold_020135_01G000200.1"/>
    <property type="gene ID" value="TraesCLE_scaffold_020135_01G000200"/>
</dbReference>
<dbReference type="STRING" id="4565.A0A3B6LE65"/>
<dbReference type="OrthoDB" id="786390at2759"/>
<dbReference type="InterPro" id="IPR036388">
    <property type="entry name" value="WH-like_DNA-bd_sf"/>
</dbReference>
<evidence type="ECO:0000256" key="3">
    <source>
        <dbReference type="ARBA" id="ARBA00022737"/>
    </source>
</evidence>
<reference evidence="10" key="2">
    <citation type="submission" date="2018-10" db="UniProtKB">
        <authorList>
            <consortium name="EnsemblPlants"/>
        </authorList>
    </citation>
    <scope>IDENTIFICATION</scope>
</reference>
<name>A0A3B6LE65_WHEAT</name>
<dbReference type="PANTHER" id="PTHR36766:SF64">
    <property type="entry name" value="OS12G0206100 PROTEIN"/>
    <property type="match status" value="1"/>
</dbReference>
<dbReference type="PRINTS" id="PR00364">
    <property type="entry name" value="DISEASERSIST"/>
</dbReference>
<keyword evidence="11" id="KW-1185">Reference proteome</keyword>
<sequence>MAESLLLPLVRGVAGKAADALVETITHMCGLDDDHRTLERHLLAVECKLANAEERSETNDYVKSWMKELKSVAYEADDVLDDFQYEALRCRSKIGKSTIRKVLGYIKHHSPLLFCFEMRKKLKNVPEKINKLVEEMNKYGLENSVHREEQRHSWRQTHSKLDDSTKIFGRDDDKEVVANLLLDQQDQLKVQVLPIFGMGGLGKTTLAKMLYNDQGVQQHFQLKMWHCVSDNFDAIAIVKSIIELATNGSCDLPGSIELLQKRLEQVIGQKRFMLVLDDVWNEDERKWEDVLKPLLCSIGGPGSVIVVTTQSQKVAAIMQTLQPHKLACLSERDSWELFAKKAYGNGVEQEQAELVGIGKRTVNKCRGLPLALKTMGGLPSSYQQVQEWKAIEESNIRDNDRGKDEIISILKLSYTHLSSEMEQCFAFLAVFPKDYKMDRNMLIQLWMANGFIQEKEQWI</sequence>
<keyword evidence="6" id="KW-0067">ATP-binding</keyword>
<organism evidence="10">
    <name type="scientific">Triticum aestivum</name>
    <name type="common">Wheat</name>
    <dbReference type="NCBI Taxonomy" id="4565"/>
    <lineage>
        <taxon>Eukaryota</taxon>
        <taxon>Viridiplantae</taxon>
        <taxon>Streptophyta</taxon>
        <taxon>Embryophyta</taxon>
        <taxon>Tracheophyta</taxon>
        <taxon>Spermatophyta</taxon>
        <taxon>Magnoliopsida</taxon>
        <taxon>Liliopsida</taxon>
        <taxon>Poales</taxon>
        <taxon>Poaceae</taxon>
        <taxon>BOP clade</taxon>
        <taxon>Pooideae</taxon>
        <taxon>Triticodae</taxon>
        <taxon>Triticeae</taxon>
        <taxon>Triticinae</taxon>
        <taxon>Triticum</taxon>
    </lineage>
</organism>
<dbReference type="EnsemblPlants" id="TraesCS5B02G034500.1">
    <property type="protein sequence ID" value="TraesCS5B02G034500.1.cds1"/>
    <property type="gene ID" value="TraesCS5B02G034500"/>
</dbReference>
<feature type="domain" description="NB-ARC" evidence="7">
    <location>
        <begin position="171"/>
        <end position="344"/>
    </location>
</feature>
<dbReference type="Gramene" id="TraesSYM5B03G02832600.1">
    <property type="protein sequence ID" value="TraesSYM5B03G02832600.1.CDS1"/>
    <property type="gene ID" value="TraesSYM5B03G02832600"/>
</dbReference>
<evidence type="ECO:0000256" key="4">
    <source>
        <dbReference type="ARBA" id="ARBA00022741"/>
    </source>
</evidence>
<dbReference type="Gramene" id="TraesARI5B03G02846030.1">
    <property type="protein sequence ID" value="TraesARI5B03G02846030.1.CDS1"/>
    <property type="gene ID" value="TraesARI5B03G02846030"/>
</dbReference>
<dbReference type="InterPro" id="IPR041118">
    <property type="entry name" value="Rx_N"/>
</dbReference>
<dbReference type="SUPFAM" id="SSF52540">
    <property type="entry name" value="P-loop containing nucleoside triphosphate hydrolases"/>
    <property type="match status" value="1"/>
</dbReference>
<protein>
    <submittedName>
        <fullName evidence="10">Uncharacterized protein</fullName>
    </submittedName>
</protein>
<dbReference type="Gramene" id="TraesCS5B02G034500.1">
    <property type="protein sequence ID" value="TraesCS5B02G034500.1.cds1"/>
    <property type="gene ID" value="TraesCS5B02G034500"/>
</dbReference>
<evidence type="ECO:0000256" key="1">
    <source>
        <dbReference type="ARBA" id="ARBA00008894"/>
    </source>
</evidence>
<feature type="domain" description="Disease resistance protein winged helix" evidence="9">
    <location>
        <begin position="430"/>
        <end position="457"/>
    </location>
</feature>
<evidence type="ECO:0000313" key="11">
    <source>
        <dbReference type="Proteomes" id="UP000019116"/>
    </source>
</evidence>
<dbReference type="Gene3D" id="3.40.50.300">
    <property type="entry name" value="P-loop containing nucleotide triphosphate hydrolases"/>
    <property type="match status" value="1"/>
</dbReference>
<dbReference type="PANTHER" id="PTHR36766">
    <property type="entry name" value="PLANT BROAD-SPECTRUM MILDEW RESISTANCE PROTEIN RPW8"/>
    <property type="match status" value="1"/>
</dbReference>
<reference evidence="10" key="1">
    <citation type="submission" date="2018-08" db="EMBL/GenBank/DDBJ databases">
        <authorList>
            <person name="Rossello M."/>
        </authorList>
    </citation>
    <scope>NUCLEOTIDE SEQUENCE [LARGE SCALE GENOMIC DNA]</scope>
    <source>
        <strain evidence="10">cv. Chinese Spring</strain>
    </source>
</reference>
<dbReference type="Pfam" id="PF18052">
    <property type="entry name" value="Rx_N"/>
    <property type="match status" value="1"/>
</dbReference>
<dbReference type="OMA" id="NHPESHA"/>
<evidence type="ECO:0000259" key="7">
    <source>
        <dbReference type="Pfam" id="PF00931"/>
    </source>
</evidence>
<dbReference type="GO" id="GO:0005524">
    <property type="term" value="F:ATP binding"/>
    <property type="evidence" value="ECO:0007669"/>
    <property type="project" value="UniProtKB-KW"/>
</dbReference>
<proteinExistence type="inferred from homology"/>
<dbReference type="PaxDb" id="4565-Traes_4AL_13670F2AC.1"/>
<feature type="domain" description="Disease resistance N-terminal" evidence="8">
    <location>
        <begin position="10"/>
        <end position="97"/>
    </location>
</feature>
<keyword evidence="2" id="KW-0433">Leucine-rich repeat</keyword>
<dbReference type="GO" id="GO:0006952">
    <property type="term" value="P:defense response"/>
    <property type="evidence" value="ECO:0007669"/>
    <property type="project" value="UniProtKB-KW"/>
</dbReference>
<dbReference type="Gramene" id="TraesCS5B03G0087600.1">
    <property type="protein sequence ID" value="TraesCS5B03G0087600.1.CDS1"/>
    <property type="gene ID" value="TraesCS5B03G0087600"/>
</dbReference>
<dbReference type="Pfam" id="PF23559">
    <property type="entry name" value="WHD_DRP"/>
    <property type="match status" value="1"/>
</dbReference>
<evidence type="ECO:0000256" key="2">
    <source>
        <dbReference type="ARBA" id="ARBA00022614"/>
    </source>
</evidence>
<dbReference type="InterPro" id="IPR042197">
    <property type="entry name" value="Apaf_helical"/>
</dbReference>
<dbReference type="InterPro" id="IPR027417">
    <property type="entry name" value="P-loop_NTPase"/>
</dbReference>
<dbReference type="SMR" id="A0A3B6LE65"/>
<dbReference type="Gene3D" id="1.10.8.430">
    <property type="entry name" value="Helical domain of apoptotic protease-activating factors"/>
    <property type="match status" value="1"/>
</dbReference>
<dbReference type="InterPro" id="IPR002182">
    <property type="entry name" value="NB-ARC"/>
</dbReference>
<keyword evidence="4" id="KW-0547">Nucleotide-binding</keyword>
<evidence type="ECO:0000313" key="10">
    <source>
        <dbReference type="EnsemblPlants" id="TraesCS5B02G034500.1.cds1"/>
    </source>
</evidence>
<dbReference type="Gene3D" id="1.10.10.10">
    <property type="entry name" value="Winged helix-like DNA-binding domain superfamily/Winged helix DNA-binding domain"/>
    <property type="match status" value="1"/>
</dbReference>
<dbReference type="RefSeq" id="XP_044392628.1">
    <property type="nucleotide sequence ID" value="XM_044536693.1"/>
</dbReference>
<accession>A0A3B6LE65</accession>
<dbReference type="InterPro" id="IPR058922">
    <property type="entry name" value="WHD_DRP"/>
</dbReference>
<dbReference type="Pfam" id="PF00931">
    <property type="entry name" value="NB-ARC"/>
    <property type="match status" value="1"/>
</dbReference>
<dbReference type="GO" id="GO:0043531">
    <property type="term" value="F:ADP binding"/>
    <property type="evidence" value="ECO:0007669"/>
    <property type="project" value="InterPro"/>
</dbReference>
<gene>
    <name evidence="10" type="primary">LOC123115562</name>
</gene>
<dbReference type="GeneID" id="123115562"/>
<evidence type="ECO:0000256" key="5">
    <source>
        <dbReference type="ARBA" id="ARBA00022821"/>
    </source>
</evidence>
<dbReference type="AlphaFoldDB" id="A0A3B6LE65"/>
<evidence type="ECO:0000256" key="6">
    <source>
        <dbReference type="ARBA" id="ARBA00022840"/>
    </source>
</evidence>
<keyword evidence="5" id="KW-0611">Plant defense</keyword>
<evidence type="ECO:0000259" key="9">
    <source>
        <dbReference type="Pfam" id="PF23559"/>
    </source>
</evidence>
<dbReference type="Gene3D" id="1.20.5.4130">
    <property type="match status" value="1"/>
</dbReference>
<dbReference type="Gramene" id="TraesCAD_scaffold_014005_01G000200.1">
    <property type="protein sequence ID" value="TraesCAD_scaffold_014005_01G000200.1"/>
    <property type="gene ID" value="TraesCAD_scaffold_014005_01G000200"/>
</dbReference>